<reference evidence="1 2" key="1">
    <citation type="submission" date="2007-08" db="EMBL/GenBank/DDBJ databases">
        <authorList>
            <consortium name="The Citrobacter koseri Genome Sequencing Project"/>
            <person name="McClelland M."/>
            <person name="Sanderson E.K."/>
            <person name="Porwollik S."/>
            <person name="Spieth J."/>
            <person name="Clifton W.S."/>
            <person name="Latreille P."/>
            <person name="Courtney L."/>
            <person name="Wang C."/>
            <person name="Pepin K."/>
            <person name="Bhonagiri V."/>
            <person name="Nash W."/>
            <person name="Johnson M."/>
            <person name="Thiruvilangam P."/>
            <person name="Wilson R."/>
        </authorList>
    </citation>
    <scope>NUCLEOTIDE SEQUENCE [LARGE SCALE GENOMIC DNA]</scope>
    <source>
        <strain evidence="2">ATCC BAA-895 / CDC 4225-83 / SGSC4696</strain>
    </source>
</reference>
<protein>
    <submittedName>
        <fullName evidence="1">Uncharacterized protein</fullName>
    </submittedName>
</protein>
<evidence type="ECO:0000313" key="1">
    <source>
        <dbReference type="EMBL" id="ABV11191.1"/>
    </source>
</evidence>
<gene>
    <name evidence="1" type="ordered locus">CKO_00012</name>
</gene>
<dbReference type="HOGENOM" id="CLU_139682_0_0_6"/>
<dbReference type="EMBL" id="CP000822">
    <property type="protein sequence ID" value="ABV11191.1"/>
    <property type="molecule type" value="Genomic_DNA"/>
</dbReference>
<organism evidence="1 2">
    <name type="scientific">Citrobacter koseri (strain ATCC BAA-895 / CDC 4225-83 / SGSC4696)</name>
    <dbReference type="NCBI Taxonomy" id="290338"/>
    <lineage>
        <taxon>Bacteria</taxon>
        <taxon>Pseudomonadati</taxon>
        <taxon>Pseudomonadota</taxon>
        <taxon>Gammaproteobacteria</taxon>
        <taxon>Enterobacterales</taxon>
        <taxon>Enterobacteriaceae</taxon>
        <taxon>Citrobacter</taxon>
    </lineage>
</organism>
<keyword evidence="2" id="KW-1185">Reference proteome</keyword>
<sequence>MPELAMLQSFYSGPTCREGVLNEKPRPVCAGGVLESCVVPVPTAHCRRPPPHARRPLRQVAQFLVGSQSAWKGSLGTLSVYGLTGFIQAQLFRHDNGKFFICTKMRRRSRFARCRRWPAKQKTPPERGFYQRYAVGCRKAHCVISTSEVYAFREEHAISARILTHLSMDQKSRSVHKILFIHTVFIYNITVRNVL</sequence>
<accession>A8ACH9</accession>
<proteinExistence type="predicted"/>
<dbReference type="AlphaFoldDB" id="A8ACH9"/>
<dbReference type="STRING" id="290338.CKO_00012"/>
<evidence type="ECO:0000313" key="2">
    <source>
        <dbReference type="Proteomes" id="UP000008148"/>
    </source>
</evidence>
<dbReference type="KEGG" id="cko:CKO_00012"/>
<name>A8ACH9_CITK8</name>
<dbReference type="Proteomes" id="UP000008148">
    <property type="component" value="Chromosome"/>
</dbReference>